<sequence length="236" mass="25190">MKLVDEIARIAGPALRSVILHGSLAAGGYRPERSDIDLLAVVEGGLSDDQIAALVAAVRRSDGRIDLQVVTAAVAAAPSPEPALELLVGRHDESAELEVEIRVDRAPDLLAELSMARADGRALAGAPPHEVLGEVPAAWVVARGRHWLGVWRGLTDDAGHAAFMVLTACRIWRFAVEGRHSPKIEAAEWVLARRPSLTAVRQAVRQYEDQPGAPVDPRGIADVLDEADRATRLSGA</sequence>
<dbReference type="RefSeq" id="WP_203786330.1">
    <property type="nucleotide sequence ID" value="NZ_BOMV01000071.1"/>
</dbReference>
<dbReference type="Pfam" id="PF01909">
    <property type="entry name" value="NTP_transf_2"/>
    <property type="match status" value="1"/>
</dbReference>
<keyword evidence="1" id="KW-0808">Transferase</keyword>
<organism evidence="4 5">
    <name type="scientific">Paractinoplanes rishiriensis</name>
    <dbReference type="NCBI Taxonomy" id="1050105"/>
    <lineage>
        <taxon>Bacteria</taxon>
        <taxon>Bacillati</taxon>
        <taxon>Actinomycetota</taxon>
        <taxon>Actinomycetes</taxon>
        <taxon>Micromonosporales</taxon>
        <taxon>Micromonosporaceae</taxon>
        <taxon>Paractinoplanes</taxon>
    </lineage>
</organism>
<dbReference type="Proteomes" id="UP000636960">
    <property type="component" value="Unassembled WGS sequence"/>
</dbReference>
<evidence type="ECO:0000259" key="3">
    <source>
        <dbReference type="Pfam" id="PF13427"/>
    </source>
</evidence>
<dbReference type="AlphaFoldDB" id="A0A919K347"/>
<evidence type="ECO:0000256" key="1">
    <source>
        <dbReference type="ARBA" id="ARBA00022679"/>
    </source>
</evidence>
<evidence type="ECO:0000259" key="2">
    <source>
        <dbReference type="Pfam" id="PF01909"/>
    </source>
</evidence>
<feature type="domain" description="Polymerase nucleotidyl transferase" evidence="2">
    <location>
        <begin position="3"/>
        <end position="47"/>
    </location>
</feature>
<proteinExistence type="predicted"/>
<dbReference type="InterPro" id="IPR025184">
    <property type="entry name" value="AadA_C"/>
</dbReference>
<protein>
    <submittedName>
        <fullName evidence="4">Aminoglycoside nucleotidyltransferase ANT9</fullName>
    </submittedName>
</protein>
<gene>
    <name evidence="4" type="ORF">Ari01nite_68080</name>
</gene>
<dbReference type="GO" id="GO:0016779">
    <property type="term" value="F:nucleotidyltransferase activity"/>
    <property type="evidence" value="ECO:0007669"/>
    <property type="project" value="InterPro"/>
</dbReference>
<dbReference type="Gene3D" id="3.30.460.10">
    <property type="entry name" value="Beta Polymerase, domain 2"/>
    <property type="match status" value="1"/>
</dbReference>
<accession>A0A919K347</accession>
<comment type="caution">
    <text evidence="4">The sequence shown here is derived from an EMBL/GenBank/DDBJ whole genome shotgun (WGS) entry which is preliminary data.</text>
</comment>
<evidence type="ECO:0000313" key="5">
    <source>
        <dbReference type="Proteomes" id="UP000636960"/>
    </source>
</evidence>
<dbReference type="SUPFAM" id="SSF81301">
    <property type="entry name" value="Nucleotidyltransferase"/>
    <property type="match status" value="1"/>
</dbReference>
<feature type="domain" description="Adenylyltransferase AadA C-terminal" evidence="3">
    <location>
        <begin position="131"/>
        <end position="209"/>
    </location>
</feature>
<keyword evidence="5" id="KW-1185">Reference proteome</keyword>
<dbReference type="EMBL" id="BOMV01000071">
    <property type="protein sequence ID" value="GIE99343.1"/>
    <property type="molecule type" value="Genomic_DNA"/>
</dbReference>
<dbReference type="Pfam" id="PF13427">
    <property type="entry name" value="AadA_C"/>
    <property type="match status" value="1"/>
</dbReference>
<reference evidence="4" key="1">
    <citation type="submission" date="2021-01" db="EMBL/GenBank/DDBJ databases">
        <title>Whole genome shotgun sequence of Actinoplanes rishiriensis NBRC 108556.</title>
        <authorList>
            <person name="Komaki H."/>
            <person name="Tamura T."/>
        </authorList>
    </citation>
    <scope>NUCLEOTIDE SEQUENCE</scope>
    <source>
        <strain evidence="4">NBRC 108556</strain>
    </source>
</reference>
<dbReference type="InterPro" id="IPR002934">
    <property type="entry name" value="Polymerase_NTP_transf_dom"/>
</dbReference>
<name>A0A919K347_9ACTN</name>
<evidence type="ECO:0000313" key="4">
    <source>
        <dbReference type="EMBL" id="GIE99343.1"/>
    </source>
</evidence>
<dbReference type="CDD" id="cd05403">
    <property type="entry name" value="NT_KNTase_like"/>
    <property type="match status" value="1"/>
</dbReference>
<dbReference type="InterPro" id="IPR043519">
    <property type="entry name" value="NT_sf"/>
</dbReference>